<dbReference type="EMBL" id="LR784640">
    <property type="protein sequence ID" value="CAB3239873.1"/>
    <property type="molecule type" value="mRNA"/>
</dbReference>
<dbReference type="InterPro" id="IPR029058">
    <property type="entry name" value="AB_hydrolase_fold"/>
</dbReference>
<dbReference type="GO" id="GO:0031982">
    <property type="term" value="C:vesicle"/>
    <property type="evidence" value="ECO:0007669"/>
    <property type="project" value="TreeGrafter"/>
</dbReference>
<keyword evidence="2" id="KW-0645">Protease</keyword>
<evidence type="ECO:0000256" key="2">
    <source>
        <dbReference type="ARBA" id="ARBA00022670"/>
    </source>
</evidence>
<evidence type="ECO:0000256" key="5">
    <source>
        <dbReference type="ARBA" id="ARBA00023180"/>
    </source>
</evidence>
<name>A0A6F9DAR4_9ASCI</name>
<dbReference type="FunFam" id="3.40.50.1820:FF:000484">
    <property type="entry name" value="Dipeptidyl peptidase 2"/>
    <property type="match status" value="1"/>
</dbReference>
<dbReference type="Gene3D" id="3.40.50.1820">
    <property type="entry name" value="alpha/beta hydrolase"/>
    <property type="match status" value="1"/>
</dbReference>
<dbReference type="InterPro" id="IPR008758">
    <property type="entry name" value="Peptidase_S28"/>
</dbReference>
<dbReference type="Gene3D" id="1.20.120.980">
    <property type="entry name" value="Serine carboxypeptidase S28, SKS domain"/>
    <property type="match status" value="1"/>
</dbReference>
<evidence type="ECO:0000256" key="6">
    <source>
        <dbReference type="SAM" id="SignalP"/>
    </source>
</evidence>
<dbReference type="GO" id="GO:0006508">
    <property type="term" value="P:proteolysis"/>
    <property type="evidence" value="ECO:0007669"/>
    <property type="project" value="UniProtKB-KW"/>
</dbReference>
<accession>A0A6F9DAR4</accession>
<keyword evidence="4" id="KW-0378">Hydrolase</keyword>
<dbReference type="SUPFAM" id="SSF53474">
    <property type="entry name" value="alpha/beta-Hydrolases"/>
    <property type="match status" value="1"/>
</dbReference>
<feature type="chain" id="PRO_5026102449" evidence="6">
    <location>
        <begin position="20"/>
        <end position="494"/>
    </location>
</feature>
<evidence type="ECO:0000256" key="3">
    <source>
        <dbReference type="ARBA" id="ARBA00022729"/>
    </source>
</evidence>
<evidence type="ECO:0000313" key="7">
    <source>
        <dbReference type="EMBL" id="CAB3239873.1"/>
    </source>
</evidence>
<evidence type="ECO:0000256" key="4">
    <source>
        <dbReference type="ARBA" id="ARBA00022801"/>
    </source>
</evidence>
<protein>
    <submittedName>
        <fullName evidence="7">Dipeptidyl peptidase 2</fullName>
    </submittedName>
</protein>
<dbReference type="GO" id="GO:0008239">
    <property type="term" value="F:dipeptidyl-peptidase activity"/>
    <property type="evidence" value="ECO:0007669"/>
    <property type="project" value="TreeGrafter"/>
</dbReference>
<evidence type="ECO:0000256" key="1">
    <source>
        <dbReference type="ARBA" id="ARBA00011079"/>
    </source>
</evidence>
<reference evidence="7" key="1">
    <citation type="submission" date="2020-04" db="EMBL/GenBank/DDBJ databases">
        <authorList>
            <person name="Neveu A P."/>
        </authorList>
    </citation>
    <scope>NUCLEOTIDE SEQUENCE</scope>
    <source>
        <tissue evidence="7">Whole embryo</tissue>
    </source>
</reference>
<dbReference type="Pfam" id="PF05577">
    <property type="entry name" value="Peptidase_S28"/>
    <property type="match status" value="1"/>
</dbReference>
<keyword evidence="3 6" id="KW-0732">Signal</keyword>
<dbReference type="PANTHER" id="PTHR11010:SF107">
    <property type="entry name" value="DIPEPTIDYL PEPTIDASE 2"/>
    <property type="match status" value="1"/>
</dbReference>
<proteinExistence type="evidence at transcript level"/>
<gene>
    <name evidence="7" type="primary">Dpp7</name>
</gene>
<feature type="signal peptide" evidence="6">
    <location>
        <begin position="1"/>
        <end position="19"/>
    </location>
</feature>
<sequence length="494" mass="55092">MRCSLFFLSCFALFIFVSSKSIIGQNGAMFEERYFTQFVDHFNMETFGTTTYQQRYLITEQYWTKGSGPIFFYTGNEGNIEGFQKASGLLVDLAAKMGAMVVFAEHRFYGTSLPFGNNTFMHKNIGLLTVEQAMADYAYLIEHLKESYNATHVPVIAFGGSYGGQLAAYMRMKYPNLIAGSLAASAPLYWITGHGDRHGFWKSVTEIFGKQGSACVDRIKEGFKDTNDFAAKGKFTEITAAFHTCEPVTSETLDHLYEWIRNSFTDLAMMNYPYPSDFLAPLPGHPVKAACEMITSAPTAIEGLAAGAGLFYNGTSSHETDKVSLQCFDIMKEYVECADPTGCGLGNDALAWNYQACTEIVLPGGTNNITDMFPVLPFTLEMRDNYCVKNVGVKPRNRWLSINFWSENLDKASNIIFSNGDLDPWRDGGILTDLSPTLKALTVVGGAHHFDLRGSHKDDPQSVIDVREKEGAIIMDWVNQHWSKIYLPDIHITL</sequence>
<dbReference type="AlphaFoldDB" id="A0A6F9DAR4"/>
<dbReference type="PANTHER" id="PTHR11010">
    <property type="entry name" value="PROTEASE S28 PRO-X CARBOXYPEPTIDASE-RELATED"/>
    <property type="match status" value="1"/>
</dbReference>
<dbReference type="GO" id="GO:0070008">
    <property type="term" value="F:serine-type exopeptidase activity"/>
    <property type="evidence" value="ECO:0007669"/>
    <property type="project" value="InterPro"/>
</dbReference>
<dbReference type="InterPro" id="IPR042269">
    <property type="entry name" value="Ser_carbopepase_S28_SKS"/>
</dbReference>
<keyword evidence="5" id="KW-0325">Glycoprotein</keyword>
<organism evidence="7">
    <name type="scientific">Phallusia mammillata</name>
    <dbReference type="NCBI Taxonomy" id="59560"/>
    <lineage>
        <taxon>Eukaryota</taxon>
        <taxon>Metazoa</taxon>
        <taxon>Chordata</taxon>
        <taxon>Tunicata</taxon>
        <taxon>Ascidiacea</taxon>
        <taxon>Phlebobranchia</taxon>
        <taxon>Ascidiidae</taxon>
        <taxon>Phallusia</taxon>
    </lineage>
</organism>
<comment type="similarity">
    <text evidence="1">Belongs to the peptidase S28 family.</text>
</comment>